<keyword evidence="1" id="KW-0472">Membrane</keyword>
<protein>
    <submittedName>
        <fullName evidence="2">Uncharacterized protein</fullName>
    </submittedName>
</protein>
<keyword evidence="3" id="KW-1185">Reference proteome</keyword>
<dbReference type="Proteomes" id="UP000309038">
    <property type="component" value="Unassembled WGS sequence"/>
</dbReference>
<feature type="transmembrane region" description="Helical" evidence="1">
    <location>
        <begin position="54"/>
        <end position="73"/>
    </location>
</feature>
<feature type="transmembrane region" description="Helical" evidence="1">
    <location>
        <begin position="29"/>
        <end position="48"/>
    </location>
</feature>
<dbReference type="AlphaFoldDB" id="A0A4S4KFC6"/>
<feature type="transmembrane region" description="Helical" evidence="1">
    <location>
        <begin position="147"/>
        <end position="171"/>
    </location>
</feature>
<evidence type="ECO:0000256" key="1">
    <source>
        <dbReference type="SAM" id="Phobius"/>
    </source>
</evidence>
<evidence type="ECO:0000313" key="2">
    <source>
        <dbReference type="EMBL" id="THG96480.1"/>
    </source>
</evidence>
<proteinExistence type="predicted"/>
<reference evidence="2 3" key="1">
    <citation type="submission" date="2019-02" db="EMBL/GenBank/DDBJ databases">
        <title>Genome sequencing of the rare red list fungi Phlebia centrifuga.</title>
        <authorList>
            <person name="Buettner E."/>
            <person name="Kellner H."/>
        </authorList>
    </citation>
    <scope>NUCLEOTIDE SEQUENCE [LARGE SCALE GENOMIC DNA]</scope>
    <source>
        <strain evidence="2 3">DSM 108282</strain>
    </source>
</reference>
<keyword evidence="1" id="KW-0812">Transmembrane</keyword>
<feature type="transmembrane region" description="Helical" evidence="1">
    <location>
        <begin position="104"/>
        <end position="122"/>
    </location>
</feature>
<organism evidence="2 3">
    <name type="scientific">Hermanssonia centrifuga</name>
    <dbReference type="NCBI Taxonomy" id="98765"/>
    <lineage>
        <taxon>Eukaryota</taxon>
        <taxon>Fungi</taxon>
        <taxon>Dikarya</taxon>
        <taxon>Basidiomycota</taxon>
        <taxon>Agaricomycotina</taxon>
        <taxon>Agaricomycetes</taxon>
        <taxon>Polyporales</taxon>
        <taxon>Meruliaceae</taxon>
        <taxon>Hermanssonia</taxon>
    </lineage>
</organism>
<evidence type="ECO:0000313" key="3">
    <source>
        <dbReference type="Proteomes" id="UP000309038"/>
    </source>
</evidence>
<comment type="caution">
    <text evidence="2">The sequence shown here is derived from an EMBL/GenBank/DDBJ whole genome shotgun (WGS) entry which is preliminary data.</text>
</comment>
<dbReference type="EMBL" id="SGPJ01000232">
    <property type="protein sequence ID" value="THG96480.1"/>
    <property type="molecule type" value="Genomic_DNA"/>
</dbReference>
<gene>
    <name evidence="2" type="ORF">EW026_g5359</name>
</gene>
<keyword evidence="1" id="KW-1133">Transmembrane helix</keyword>
<name>A0A4S4KFC6_9APHY</name>
<sequence>MSQDSSDATSGLVSYVEAGCEGVTRSGQVLALAQYVVFGLFSALRVYALWDRNVLLFLLILGLNMVPVATNIYNFKTITVTLYTVFPALGAACIEISISLATRLAVVLADILVLVLTWMKTFGTRREASRIHIEVPMVTLLIRDGTIYFIALLAMNVAQILIQNISIFQLFSPVSQFITV</sequence>
<accession>A0A4S4KFC6</accession>